<keyword evidence="3" id="KW-1185">Reference proteome</keyword>
<evidence type="ECO:0000259" key="1">
    <source>
        <dbReference type="Pfam" id="PF17678"/>
    </source>
</evidence>
<dbReference type="GO" id="GO:0030246">
    <property type="term" value="F:carbohydrate binding"/>
    <property type="evidence" value="ECO:0007669"/>
    <property type="project" value="InterPro"/>
</dbReference>
<dbReference type="AlphaFoldDB" id="A0A813HWV3"/>
<dbReference type="InterPro" id="IPR041371">
    <property type="entry name" value="GH92_N"/>
</dbReference>
<feature type="non-terminal residue" evidence="2">
    <location>
        <position position="1"/>
    </location>
</feature>
<dbReference type="OrthoDB" id="419909at2759"/>
<feature type="non-terminal residue" evidence="2">
    <location>
        <position position="121"/>
    </location>
</feature>
<comment type="caution">
    <text evidence="2">The sequence shown here is derived from an EMBL/GenBank/DDBJ whole genome shotgun (WGS) entry which is preliminary data.</text>
</comment>
<feature type="domain" description="Glycosyl hydrolase family 92 N-terminal" evidence="1">
    <location>
        <begin position="1"/>
        <end position="106"/>
    </location>
</feature>
<dbReference type="EMBL" id="CAJNNV010033204">
    <property type="protein sequence ID" value="CAE8642773.1"/>
    <property type="molecule type" value="Genomic_DNA"/>
</dbReference>
<name>A0A813HWV3_POLGL</name>
<dbReference type="Proteomes" id="UP000654075">
    <property type="component" value="Unassembled WGS sequence"/>
</dbReference>
<organism evidence="2 3">
    <name type="scientific">Polarella glacialis</name>
    <name type="common">Dinoflagellate</name>
    <dbReference type="NCBI Taxonomy" id="89957"/>
    <lineage>
        <taxon>Eukaryota</taxon>
        <taxon>Sar</taxon>
        <taxon>Alveolata</taxon>
        <taxon>Dinophyceae</taxon>
        <taxon>Suessiales</taxon>
        <taxon>Suessiaceae</taxon>
        <taxon>Polarella</taxon>
    </lineage>
</organism>
<evidence type="ECO:0000313" key="2">
    <source>
        <dbReference type="EMBL" id="CAE8642773.1"/>
    </source>
</evidence>
<dbReference type="InterPro" id="IPR014718">
    <property type="entry name" value="GH-type_carb-bd"/>
</dbReference>
<proteinExistence type="predicted"/>
<dbReference type="Pfam" id="PF17678">
    <property type="entry name" value="Glyco_hydro_92N"/>
    <property type="match status" value="1"/>
</dbReference>
<reference evidence="2" key="1">
    <citation type="submission" date="2021-02" db="EMBL/GenBank/DDBJ databases">
        <authorList>
            <person name="Dougan E. K."/>
            <person name="Rhodes N."/>
            <person name="Thang M."/>
            <person name="Chan C."/>
        </authorList>
    </citation>
    <scope>NUCLEOTIDE SEQUENCE</scope>
</reference>
<protein>
    <recommendedName>
        <fullName evidence="1">Glycosyl hydrolase family 92 N-terminal domain-containing protein</fullName>
    </recommendedName>
</protein>
<evidence type="ECO:0000313" key="3">
    <source>
        <dbReference type="Proteomes" id="UP000654075"/>
    </source>
</evidence>
<sequence>PWGFNHWSPQSTDEKTSWWFDGNADSFYGIRCTHQPSPWIGDYAWFLLRPYTGFKANQWMGFTSYHAEGALKPYLIDLTLGPTGMRVELTPTMHGAMLRVTFPASVPPESRKICAFIPEGQ</sequence>
<gene>
    <name evidence="2" type="ORF">PGLA1383_LOCUS57181</name>
</gene>
<accession>A0A813HWV3</accession>
<dbReference type="Gene3D" id="2.70.98.10">
    <property type="match status" value="1"/>
</dbReference>